<evidence type="ECO:0000313" key="1">
    <source>
        <dbReference type="EMBL" id="EEN48643.1"/>
    </source>
</evidence>
<accession>C3ZFN5</accession>
<protein>
    <submittedName>
        <fullName evidence="1">Uncharacterized protein</fullName>
    </submittedName>
</protein>
<gene>
    <name evidence="1" type="ORF">BRAFLDRAFT_85080</name>
</gene>
<name>C3ZFN5_BRAFL</name>
<sequence>MVEKQVSVWHSQIADFGTFRRSSNHKVVLQVLPIVKDIRMDGTVAEFITFLATHQRSLLGGAALCQVEDSGNFCPTCCYIHPNSTCSDPKSQQDDYKKDCHIQITTTQLRLMMPVSPHFCWCLQLLLHLVGSGVRCLLFWPNLLPPCLCPRHCDMKRRRTRHTKVYLPRKSREGTLPCHPLPTITQKQVQVLRTDGCGGELALQREREHVPGLVQTPKDQKKDDVTAAWTVLSSVCDKTVCWESLLKGYTVNHSMAEGLATLHLLQGCLYR</sequence>
<dbReference type="EMBL" id="GG666614">
    <property type="protein sequence ID" value="EEN48643.1"/>
    <property type="molecule type" value="Genomic_DNA"/>
</dbReference>
<organism>
    <name type="scientific">Branchiostoma floridae</name>
    <name type="common">Florida lancelet</name>
    <name type="synonym">Amphioxus</name>
    <dbReference type="NCBI Taxonomy" id="7739"/>
    <lineage>
        <taxon>Eukaryota</taxon>
        <taxon>Metazoa</taxon>
        <taxon>Chordata</taxon>
        <taxon>Cephalochordata</taxon>
        <taxon>Leptocardii</taxon>
        <taxon>Amphioxiformes</taxon>
        <taxon>Branchiostomatidae</taxon>
        <taxon>Branchiostoma</taxon>
    </lineage>
</organism>
<dbReference type="AlphaFoldDB" id="C3ZFN5"/>
<dbReference type="InParanoid" id="C3ZFN5"/>
<proteinExistence type="predicted"/>
<reference evidence="1" key="1">
    <citation type="journal article" date="2008" name="Nature">
        <title>The amphioxus genome and the evolution of the chordate karyotype.</title>
        <authorList>
            <consortium name="US DOE Joint Genome Institute (JGI-PGF)"/>
            <person name="Putnam N.H."/>
            <person name="Butts T."/>
            <person name="Ferrier D.E.K."/>
            <person name="Furlong R.F."/>
            <person name="Hellsten U."/>
            <person name="Kawashima T."/>
            <person name="Robinson-Rechavi M."/>
            <person name="Shoguchi E."/>
            <person name="Terry A."/>
            <person name="Yu J.-K."/>
            <person name="Benito-Gutierrez E.L."/>
            <person name="Dubchak I."/>
            <person name="Garcia-Fernandez J."/>
            <person name="Gibson-Brown J.J."/>
            <person name="Grigoriev I.V."/>
            <person name="Horton A.C."/>
            <person name="de Jong P.J."/>
            <person name="Jurka J."/>
            <person name="Kapitonov V.V."/>
            <person name="Kohara Y."/>
            <person name="Kuroki Y."/>
            <person name="Lindquist E."/>
            <person name="Lucas S."/>
            <person name="Osoegawa K."/>
            <person name="Pennacchio L.A."/>
            <person name="Salamov A.A."/>
            <person name="Satou Y."/>
            <person name="Sauka-Spengler T."/>
            <person name="Schmutz J."/>
            <person name="Shin-I T."/>
            <person name="Toyoda A."/>
            <person name="Bronner-Fraser M."/>
            <person name="Fujiyama A."/>
            <person name="Holland L.Z."/>
            <person name="Holland P.W.H."/>
            <person name="Satoh N."/>
            <person name="Rokhsar D.S."/>
        </authorList>
    </citation>
    <scope>NUCLEOTIDE SEQUENCE [LARGE SCALE GENOMIC DNA]</scope>
    <source>
        <strain evidence="1">S238N-H82</strain>
        <tissue evidence="1">Testes</tissue>
    </source>
</reference>